<evidence type="ECO:0000259" key="3">
    <source>
        <dbReference type="SMART" id="SM00382"/>
    </source>
</evidence>
<dbReference type="InterPro" id="IPR050168">
    <property type="entry name" value="AAA_ATPase_domain"/>
</dbReference>
<evidence type="ECO:0000313" key="4">
    <source>
        <dbReference type="EMBL" id="CAF1010512.1"/>
    </source>
</evidence>
<dbReference type="OrthoDB" id="10310090at2759"/>
<dbReference type="InterPro" id="IPR041569">
    <property type="entry name" value="AAA_lid_3"/>
</dbReference>
<dbReference type="EMBL" id="CAJNOM010000107">
    <property type="protein sequence ID" value="CAF1062505.1"/>
    <property type="molecule type" value="Genomic_DNA"/>
</dbReference>
<keyword evidence="1" id="KW-0547">Nucleotide-binding</keyword>
<feature type="domain" description="AAA+ ATPase" evidence="3">
    <location>
        <begin position="74"/>
        <end position="207"/>
    </location>
</feature>
<dbReference type="FunFam" id="3.40.50.300:FF:000012">
    <property type="entry name" value="Transitional endoplasmic reticulum ATPase"/>
    <property type="match status" value="1"/>
</dbReference>
<dbReference type="GO" id="GO:0051228">
    <property type="term" value="P:mitotic spindle disassembly"/>
    <property type="evidence" value="ECO:0007669"/>
    <property type="project" value="TreeGrafter"/>
</dbReference>
<keyword evidence="6" id="KW-1185">Reference proteome</keyword>
<evidence type="ECO:0000313" key="5">
    <source>
        <dbReference type="EMBL" id="CAF1062505.1"/>
    </source>
</evidence>
<name>A0A814LCQ7_9BILA</name>
<dbReference type="PANTHER" id="PTHR23077">
    <property type="entry name" value="AAA-FAMILY ATPASE"/>
    <property type="match status" value="1"/>
</dbReference>
<dbReference type="GO" id="GO:0030970">
    <property type="term" value="P:retrograde protein transport, ER to cytosol"/>
    <property type="evidence" value="ECO:0007669"/>
    <property type="project" value="TreeGrafter"/>
</dbReference>
<dbReference type="Pfam" id="PF00004">
    <property type="entry name" value="AAA"/>
    <property type="match status" value="2"/>
</dbReference>
<dbReference type="GO" id="GO:0031593">
    <property type="term" value="F:polyubiquitin modification-dependent protein binding"/>
    <property type="evidence" value="ECO:0007669"/>
    <property type="project" value="TreeGrafter"/>
</dbReference>
<dbReference type="InterPro" id="IPR003959">
    <property type="entry name" value="ATPase_AAA_core"/>
</dbReference>
<dbReference type="Pfam" id="PF17862">
    <property type="entry name" value="AAA_lid_3"/>
    <property type="match status" value="2"/>
</dbReference>
<dbReference type="Proteomes" id="UP000663877">
    <property type="component" value="Unassembled WGS sequence"/>
</dbReference>
<dbReference type="GO" id="GO:0005524">
    <property type="term" value="F:ATP binding"/>
    <property type="evidence" value="ECO:0007669"/>
    <property type="project" value="UniProtKB-KW"/>
</dbReference>
<evidence type="ECO:0000313" key="6">
    <source>
        <dbReference type="Proteomes" id="UP000663832"/>
    </source>
</evidence>
<organism evidence="5 6">
    <name type="scientific">Adineta steineri</name>
    <dbReference type="NCBI Taxonomy" id="433720"/>
    <lineage>
        <taxon>Eukaryota</taxon>
        <taxon>Metazoa</taxon>
        <taxon>Spiralia</taxon>
        <taxon>Gnathifera</taxon>
        <taxon>Rotifera</taxon>
        <taxon>Eurotatoria</taxon>
        <taxon>Bdelloidea</taxon>
        <taxon>Adinetida</taxon>
        <taxon>Adinetidae</taxon>
        <taxon>Adineta</taxon>
    </lineage>
</organism>
<dbReference type="GO" id="GO:0005634">
    <property type="term" value="C:nucleus"/>
    <property type="evidence" value="ECO:0007669"/>
    <property type="project" value="TreeGrafter"/>
</dbReference>
<gene>
    <name evidence="4" type="ORF">BJG266_LOCUS16437</name>
    <name evidence="5" type="ORF">QVE165_LOCUS18232</name>
</gene>
<evidence type="ECO:0000256" key="1">
    <source>
        <dbReference type="ARBA" id="ARBA00022741"/>
    </source>
</evidence>
<dbReference type="InterPro" id="IPR003593">
    <property type="entry name" value="AAA+_ATPase"/>
</dbReference>
<dbReference type="Gene3D" id="6.10.20.150">
    <property type="match status" value="1"/>
</dbReference>
<dbReference type="GO" id="GO:0034098">
    <property type="term" value="C:VCP-NPL4-UFD1 AAA ATPase complex"/>
    <property type="evidence" value="ECO:0007669"/>
    <property type="project" value="TreeGrafter"/>
</dbReference>
<dbReference type="Proteomes" id="UP000663832">
    <property type="component" value="Unassembled WGS sequence"/>
</dbReference>
<comment type="caution">
    <text evidence="5">The sequence shown here is derived from an EMBL/GenBank/DDBJ whole genome shotgun (WGS) entry which is preliminary data.</text>
</comment>
<evidence type="ECO:0000256" key="2">
    <source>
        <dbReference type="ARBA" id="ARBA00022840"/>
    </source>
</evidence>
<reference evidence="5" key="1">
    <citation type="submission" date="2021-02" db="EMBL/GenBank/DDBJ databases">
        <authorList>
            <person name="Nowell W R."/>
        </authorList>
    </citation>
    <scope>NUCLEOTIDE SEQUENCE</scope>
</reference>
<accession>A0A814LCQ7</accession>
<keyword evidence="2" id="KW-0067">ATP-binding</keyword>
<dbReference type="Gene3D" id="3.40.50.300">
    <property type="entry name" value="P-loop containing nucleotide triphosphate hydrolases"/>
    <property type="match status" value="2"/>
</dbReference>
<dbReference type="GO" id="GO:0097352">
    <property type="term" value="P:autophagosome maturation"/>
    <property type="evidence" value="ECO:0007669"/>
    <property type="project" value="TreeGrafter"/>
</dbReference>
<dbReference type="GO" id="GO:0016887">
    <property type="term" value="F:ATP hydrolysis activity"/>
    <property type="evidence" value="ECO:0007669"/>
    <property type="project" value="InterPro"/>
</dbReference>
<protein>
    <recommendedName>
        <fullName evidence="3">AAA+ ATPase domain-containing protein</fullName>
    </recommendedName>
</protein>
<proteinExistence type="predicted"/>
<dbReference type="SMART" id="SM00382">
    <property type="entry name" value="AAA"/>
    <property type="match status" value="2"/>
</dbReference>
<dbReference type="PANTHER" id="PTHR23077:SF171">
    <property type="entry name" value="NUCLEAR VALOSIN-CONTAINING PROTEIN-LIKE"/>
    <property type="match status" value="1"/>
</dbReference>
<dbReference type="InterPro" id="IPR027417">
    <property type="entry name" value="P-loop_NTPase"/>
</dbReference>
<sequence length="569" mass="63196">MVIKTDSNPYCLVVDGTIINCEDNSIKREAIDALLNAVDYDDIGSIKKQLSQVKAMVELQLNHPRLFKKFGVKPQRDIILCGPPSTGKTLIARAVANETGSKFILINIPDINSQLADDSELNPSNLLEEAKKNSRTIIFIDEIDAIAPKREKTHGEAEPPIVSQLLKLMDRLKQCSNVIVMAATNRPNSIDPALRCFDRKVYIGIPDAISRFEILSVLTKNMKLGSDVDFREIANETNGYVGADLAKLCSKSVFEQYREKMDVIDLKEDTVDAEIPDSLAVSQNSFQYALNETYPSVLYETVLEFTTTRWKDIGGLESVKGEVKGLAQYQLNEYEEFRKFGMTPSRCVLLYGLPGCGKTLLAKATAYECQVNFMSIKCSKLLAMSLVESEANLRDIFDKVHQAAPCVLFFDELDSIACSCDAGDGSGRFDKLSHVPLPNHVSRVAILKAVLRKSPEATNGDLNYVAGATDKFTGADLAKICQRACTLAIEEFVRKKIQFEIKEENGELGLVASIFHQNFVDTMCGARTSINESEIHKYQLFFGTQDIRTLERSLQILRNAGGGQGGYYR</sequence>
<dbReference type="GO" id="GO:0005829">
    <property type="term" value="C:cytosol"/>
    <property type="evidence" value="ECO:0007669"/>
    <property type="project" value="TreeGrafter"/>
</dbReference>
<dbReference type="EMBL" id="CAJNOI010000076">
    <property type="protein sequence ID" value="CAF1010512.1"/>
    <property type="molecule type" value="Genomic_DNA"/>
</dbReference>
<dbReference type="AlphaFoldDB" id="A0A814LCQ7"/>
<dbReference type="Gene3D" id="1.10.8.60">
    <property type="match status" value="1"/>
</dbReference>
<dbReference type="SUPFAM" id="SSF52540">
    <property type="entry name" value="P-loop containing nucleoside triphosphate hydrolases"/>
    <property type="match status" value="2"/>
</dbReference>
<dbReference type="Gene3D" id="3.10.330.10">
    <property type="match status" value="1"/>
</dbReference>
<feature type="domain" description="AAA+ ATPase" evidence="3">
    <location>
        <begin position="344"/>
        <end position="451"/>
    </location>
</feature>